<gene>
    <name evidence="12" type="ORF">ENG67_04105</name>
</gene>
<dbReference type="PROSITE" id="PS00710">
    <property type="entry name" value="PGM_PMM"/>
    <property type="match status" value="1"/>
</dbReference>
<evidence type="ECO:0000256" key="2">
    <source>
        <dbReference type="ARBA" id="ARBA00010231"/>
    </source>
</evidence>
<keyword evidence="5 7" id="KW-0460">Magnesium</keyword>
<dbReference type="Pfam" id="PF00408">
    <property type="entry name" value="PGM_PMM_IV"/>
    <property type="match status" value="1"/>
</dbReference>
<comment type="similarity">
    <text evidence="2 7">Belongs to the phosphohexose mutase family.</text>
</comment>
<dbReference type="PANTHER" id="PTHR43771:SF2">
    <property type="entry name" value="PHOSPHOMANNOMUTASE_PHOSPHOGLUCOMUTASE"/>
    <property type="match status" value="1"/>
</dbReference>
<accession>A0A7C0X9I1</accession>
<dbReference type="Pfam" id="PF02879">
    <property type="entry name" value="PGM_PMM_II"/>
    <property type="match status" value="1"/>
</dbReference>
<evidence type="ECO:0000256" key="7">
    <source>
        <dbReference type="RuleBase" id="RU004326"/>
    </source>
</evidence>
<comment type="caution">
    <text evidence="12">The sequence shown here is derived from an EMBL/GenBank/DDBJ whole genome shotgun (WGS) entry which is preliminary data.</text>
</comment>
<evidence type="ECO:0000259" key="10">
    <source>
        <dbReference type="Pfam" id="PF02879"/>
    </source>
</evidence>
<name>A0A7C0X9I1_UNCW3</name>
<dbReference type="CDD" id="cd03089">
    <property type="entry name" value="PMM_PGM"/>
    <property type="match status" value="1"/>
</dbReference>
<evidence type="ECO:0000256" key="6">
    <source>
        <dbReference type="ARBA" id="ARBA00023235"/>
    </source>
</evidence>
<dbReference type="InterPro" id="IPR016066">
    <property type="entry name" value="A-D-PHexomutase_CS"/>
</dbReference>
<feature type="domain" description="Alpha-D-phosphohexomutase C-terminal" evidence="8">
    <location>
        <begin position="370"/>
        <end position="443"/>
    </location>
</feature>
<dbReference type="InterPro" id="IPR005843">
    <property type="entry name" value="A-D-PHexomutase_C"/>
</dbReference>
<dbReference type="GO" id="GO:0016868">
    <property type="term" value="F:intramolecular phosphotransferase activity"/>
    <property type="evidence" value="ECO:0007669"/>
    <property type="project" value="InterPro"/>
</dbReference>
<dbReference type="InterPro" id="IPR016055">
    <property type="entry name" value="A-D-PHexomutase_a/b/a-I/II/III"/>
</dbReference>
<sequence>MKVNPQIFRMYDIRGIAGEDITPELAFALGKAYGTLLREKGGKVISVGRDVRHTSVDLEEGLIDGLRSVGVDVYEIGVVPTPVMYFSLFKWPVHGGIQVTASHNPREYNGFKINLGQDTVYGEGIQELRDRIEREVFLRTDERGKLERKDISGEYIEELVGGVRIERELRMALDTGNGTAGPLLTQILSEFPIKVEGIYLEPDGDFPNHLPDPTVEKYMQDLIALVKKGFDLGIGIDGDGDRIGAVDEKGTLLFGDKLLGIFAKQVLRDNPGAPIIFDVKCSQGLVEYIESLGGKPLMWKTGHSLLKAKLKEVGGPLAGEMSGHIFFKDRYYGYDDALYATLRLLEIMSESGKKLSELHGEIPFYYSTPEIRVGCPDDRKFEVVKELVEYFRSRYHVIDIDGARIQFEDGFGLVRASNTQPVLVLRFEAKTPERLEEIKKIIIDRLREYDEIDLSGV</sequence>
<feature type="domain" description="Alpha-D-phosphohexomutase alpha/beta/alpha" evidence="11">
    <location>
        <begin position="255"/>
        <end position="361"/>
    </location>
</feature>
<feature type="domain" description="Alpha-D-phosphohexomutase alpha/beta/alpha" evidence="9">
    <location>
        <begin position="6"/>
        <end position="135"/>
    </location>
</feature>
<dbReference type="Pfam" id="PF02880">
    <property type="entry name" value="PGM_PMM_III"/>
    <property type="match status" value="1"/>
</dbReference>
<evidence type="ECO:0000256" key="3">
    <source>
        <dbReference type="ARBA" id="ARBA00022553"/>
    </source>
</evidence>
<evidence type="ECO:0000259" key="8">
    <source>
        <dbReference type="Pfam" id="PF00408"/>
    </source>
</evidence>
<evidence type="ECO:0000313" key="12">
    <source>
        <dbReference type="EMBL" id="HDM90376.1"/>
    </source>
</evidence>
<evidence type="ECO:0000259" key="9">
    <source>
        <dbReference type="Pfam" id="PF02878"/>
    </source>
</evidence>
<organism evidence="12">
    <name type="scientific">candidate division WOR-3 bacterium</name>
    <dbReference type="NCBI Taxonomy" id="2052148"/>
    <lineage>
        <taxon>Bacteria</taxon>
        <taxon>Bacteria division WOR-3</taxon>
    </lineage>
</organism>
<dbReference type="Gene3D" id="3.40.120.10">
    <property type="entry name" value="Alpha-D-Glucose-1,6-Bisphosphate, subunit A, domain 3"/>
    <property type="match status" value="3"/>
</dbReference>
<comment type="cofactor">
    <cofactor evidence="1">
        <name>Mg(2+)</name>
        <dbReference type="ChEBI" id="CHEBI:18420"/>
    </cofactor>
</comment>
<dbReference type="AlphaFoldDB" id="A0A7C0X9I1"/>
<dbReference type="InterPro" id="IPR036900">
    <property type="entry name" value="A-D-PHexomutase_C_sf"/>
</dbReference>
<feature type="domain" description="Alpha-D-phosphohexomutase alpha/beta/alpha" evidence="10">
    <location>
        <begin position="154"/>
        <end position="250"/>
    </location>
</feature>
<keyword evidence="3" id="KW-0597">Phosphoprotein</keyword>
<evidence type="ECO:0000256" key="4">
    <source>
        <dbReference type="ARBA" id="ARBA00022723"/>
    </source>
</evidence>
<dbReference type="PRINTS" id="PR00509">
    <property type="entry name" value="PGMPMM"/>
</dbReference>
<keyword evidence="4 7" id="KW-0479">Metal-binding</keyword>
<dbReference type="SUPFAM" id="SSF53738">
    <property type="entry name" value="Phosphoglucomutase, first 3 domains"/>
    <property type="match status" value="3"/>
</dbReference>
<evidence type="ECO:0000259" key="11">
    <source>
        <dbReference type="Pfam" id="PF02880"/>
    </source>
</evidence>
<dbReference type="InterPro" id="IPR005845">
    <property type="entry name" value="A-D-PHexomutase_a/b/a-II"/>
</dbReference>
<protein>
    <submittedName>
        <fullName evidence="12">Phosphomannomutase/phosphoglucomutase</fullName>
    </submittedName>
</protein>
<dbReference type="Proteomes" id="UP000885931">
    <property type="component" value="Unassembled WGS sequence"/>
</dbReference>
<dbReference type="EMBL" id="DRBW01000165">
    <property type="protein sequence ID" value="HDM90376.1"/>
    <property type="molecule type" value="Genomic_DNA"/>
</dbReference>
<dbReference type="InterPro" id="IPR005846">
    <property type="entry name" value="A-D-PHexomutase_a/b/a-III"/>
</dbReference>
<dbReference type="InterPro" id="IPR005844">
    <property type="entry name" value="A-D-PHexomutase_a/b/a-I"/>
</dbReference>
<keyword evidence="6" id="KW-0413">Isomerase</keyword>
<evidence type="ECO:0000256" key="5">
    <source>
        <dbReference type="ARBA" id="ARBA00022842"/>
    </source>
</evidence>
<dbReference type="GO" id="GO:0005975">
    <property type="term" value="P:carbohydrate metabolic process"/>
    <property type="evidence" value="ECO:0007669"/>
    <property type="project" value="InterPro"/>
</dbReference>
<dbReference type="SUPFAM" id="SSF55957">
    <property type="entry name" value="Phosphoglucomutase, C-terminal domain"/>
    <property type="match status" value="1"/>
</dbReference>
<reference evidence="12" key="1">
    <citation type="journal article" date="2020" name="mSystems">
        <title>Genome- and Community-Level Interaction Insights into Carbon Utilization and Element Cycling Functions of Hydrothermarchaeota in Hydrothermal Sediment.</title>
        <authorList>
            <person name="Zhou Z."/>
            <person name="Liu Y."/>
            <person name="Xu W."/>
            <person name="Pan J."/>
            <person name="Luo Z.H."/>
            <person name="Li M."/>
        </authorList>
    </citation>
    <scope>NUCLEOTIDE SEQUENCE [LARGE SCALE GENOMIC DNA]</scope>
    <source>
        <strain evidence="12">HyVt-237</strain>
    </source>
</reference>
<dbReference type="InterPro" id="IPR005841">
    <property type="entry name" value="Alpha-D-phosphohexomutase_SF"/>
</dbReference>
<dbReference type="Pfam" id="PF02878">
    <property type="entry name" value="PGM_PMM_I"/>
    <property type="match status" value="1"/>
</dbReference>
<dbReference type="GO" id="GO:0000287">
    <property type="term" value="F:magnesium ion binding"/>
    <property type="evidence" value="ECO:0007669"/>
    <property type="project" value="InterPro"/>
</dbReference>
<evidence type="ECO:0000256" key="1">
    <source>
        <dbReference type="ARBA" id="ARBA00001946"/>
    </source>
</evidence>
<dbReference type="Gene3D" id="3.30.310.50">
    <property type="entry name" value="Alpha-D-phosphohexomutase, C-terminal domain"/>
    <property type="match status" value="1"/>
</dbReference>
<proteinExistence type="inferred from homology"/>
<dbReference type="PANTHER" id="PTHR43771">
    <property type="entry name" value="PHOSPHOMANNOMUTASE"/>
    <property type="match status" value="1"/>
</dbReference>